<feature type="non-terminal residue" evidence="2">
    <location>
        <position position="168"/>
    </location>
</feature>
<evidence type="ECO:0000313" key="2">
    <source>
        <dbReference type="EMBL" id="SVC47296.1"/>
    </source>
</evidence>
<protein>
    <submittedName>
        <fullName evidence="2">Uncharacterized protein</fullName>
    </submittedName>
</protein>
<dbReference type="EMBL" id="UINC01093126">
    <property type="protein sequence ID" value="SVC47296.1"/>
    <property type="molecule type" value="Genomic_DNA"/>
</dbReference>
<keyword evidence="1" id="KW-0812">Transmembrane</keyword>
<keyword evidence="1" id="KW-1133">Transmembrane helix</keyword>
<evidence type="ECO:0000256" key="1">
    <source>
        <dbReference type="SAM" id="Phobius"/>
    </source>
</evidence>
<accession>A0A382MEW8</accession>
<name>A0A382MEW8_9ZZZZ</name>
<reference evidence="2" key="1">
    <citation type="submission" date="2018-05" db="EMBL/GenBank/DDBJ databases">
        <authorList>
            <person name="Lanie J.A."/>
            <person name="Ng W.-L."/>
            <person name="Kazmierczak K.M."/>
            <person name="Andrzejewski T.M."/>
            <person name="Davidsen T.M."/>
            <person name="Wayne K.J."/>
            <person name="Tettelin H."/>
            <person name="Glass J.I."/>
            <person name="Rusch D."/>
            <person name="Podicherti R."/>
            <person name="Tsui H.-C.T."/>
            <person name="Winkler M.E."/>
        </authorList>
    </citation>
    <scope>NUCLEOTIDE SEQUENCE</scope>
</reference>
<proteinExistence type="predicted"/>
<keyword evidence="1" id="KW-0472">Membrane</keyword>
<gene>
    <name evidence="2" type="ORF">METZ01_LOCUS300150</name>
</gene>
<dbReference type="AlphaFoldDB" id="A0A382MEW8"/>
<sequence>MFGTIRKHSQALWIPIIIVIVISFVVYFTPGFDPLDNRGNRQSETDGELSYARQQVLLEQALNLSQRFGGALPPGFDASSLAGQSRNIDLMGNAQSDLDDYPGLDYQAQMRILRLKKAHDLGIVVGLNTAVIRIQNMFSQPGSGFSQTAFDNFLSQYQRGGFLASGDA</sequence>
<organism evidence="2">
    <name type="scientific">marine metagenome</name>
    <dbReference type="NCBI Taxonomy" id="408172"/>
    <lineage>
        <taxon>unclassified sequences</taxon>
        <taxon>metagenomes</taxon>
        <taxon>ecological metagenomes</taxon>
    </lineage>
</organism>
<feature type="transmembrane region" description="Helical" evidence="1">
    <location>
        <begin position="12"/>
        <end position="32"/>
    </location>
</feature>